<dbReference type="OMA" id="THANEPE"/>
<evidence type="ECO:0000256" key="1">
    <source>
        <dbReference type="ARBA" id="ARBA00004479"/>
    </source>
</evidence>
<keyword evidence="21" id="KW-1185">Reference proteome</keyword>
<dbReference type="FunFam" id="1.10.510.10:FF:000554">
    <property type="entry name" value="Predicted protein"/>
    <property type="match status" value="1"/>
</dbReference>
<feature type="domain" description="Fibronectin type-III" evidence="20">
    <location>
        <begin position="103"/>
        <end position="200"/>
    </location>
</feature>
<dbReference type="GO" id="GO:0043560">
    <property type="term" value="F:insulin receptor substrate binding"/>
    <property type="evidence" value="ECO:0007669"/>
    <property type="project" value="TreeGrafter"/>
</dbReference>
<name>A0A915I7T5_ROMCU</name>
<evidence type="ECO:0000256" key="17">
    <source>
        <dbReference type="SAM" id="MobiDB-lite"/>
    </source>
</evidence>
<keyword evidence="5" id="KW-0732">Signal</keyword>
<accession>A0A915I7T5</accession>
<dbReference type="Gene3D" id="2.60.40.10">
    <property type="entry name" value="Immunoglobulins"/>
    <property type="match status" value="3"/>
</dbReference>
<dbReference type="GO" id="GO:0043410">
    <property type="term" value="P:positive regulation of MAPK cascade"/>
    <property type="evidence" value="ECO:0007669"/>
    <property type="project" value="TreeGrafter"/>
</dbReference>
<dbReference type="GO" id="GO:0005899">
    <property type="term" value="C:insulin receptor complex"/>
    <property type="evidence" value="ECO:0007669"/>
    <property type="project" value="TreeGrafter"/>
</dbReference>
<dbReference type="GO" id="GO:0005524">
    <property type="term" value="F:ATP binding"/>
    <property type="evidence" value="ECO:0007669"/>
    <property type="project" value="UniProtKB-UniRule"/>
</dbReference>
<dbReference type="GO" id="GO:0042593">
    <property type="term" value="P:glucose homeostasis"/>
    <property type="evidence" value="ECO:0007669"/>
    <property type="project" value="TreeGrafter"/>
</dbReference>
<dbReference type="GO" id="GO:0051897">
    <property type="term" value="P:positive regulation of phosphatidylinositol 3-kinase/protein kinase B signal transduction"/>
    <property type="evidence" value="ECO:0007669"/>
    <property type="project" value="TreeGrafter"/>
</dbReference>
<dbReference type="AlphaFoldDB" id="A0A915I7T5"/>
<protein>
    <recommendedName>
        <fullName evidence="2">receptor protein-tyrosine kinase</fullName>
        <ecNumber evidence="2">2.7.10.1</ecNumber>
    </recommendedName>
</protein>
<evidence type="ECO:0000256" key="8">
    <source>
        <dbReference type="ARBA" id="ARBA00022777"/>
    </source>
</evidence>
<evidence type="ECO:0000313" key="21">
    <source>
        <dbReference type="Proteomes" id="UP000887565"/>
    </source>
</evidence>
<comment type="catalytic activity">
    <reaction evidence="15">
        <text>L-tyrosyl-[protein] + ATP = O-phospho-L-tyrosyl-[protein] + ADP + H(+)</text>
        <dbReference type="Rhea" id="RHEA:10596"/>
        <dbReference type="Rhea" id="RHEA-COMP:10136"/>
        <dbReference type="Rhea" id="RHEA-COMP:20101"/>
        <dbReference type="ChEBI" id="CHEBI:15378"/>
        <dbReference type="ChEBI" id="CHEBI:30616"/>
        <dbReference type="ChEBI" id="CHEBI:46858"/>
        <dbReference type="ChEBI" id="CHEBI:61978"/>
        <dbReference type="ChEBI" id="CHEBI:456216"/>
        <dbReference type="EC" id="2.7.10.1"/>
    </reaction>
</comment>
<dbReference type="InterPro" id="IPR020635">
    <property type="entry name" value="Tyr_kinase_cat_dom"/>
</dbReference>
<comment type="subcellular location">
    <subcellularLocation>
        <location evidence="1">Membrane</location>
        <topology evidence="1">Single-pass type I membrane protein</topology>
    </subcellularLocation>
</comment>
<dbReference type="PANTHER" id="PTHR24416">
    <property type="entry name" value="TYROSINE-PROTEIN KINASE RECEPTOR"/>
    <property type="match status" value="1"/>
</dbReference>
<evidence type="ECO:0000259" key="19">
    <source>
        <dbReference type="PROSITE" id="PS50011"/>
    </source>
</evidence>
<dbReference type="Proteomes" id="UP000887565">
    <property type="component" value="Unplaced"/>
</dbReference>
<dbReference type="InterPro" id="IPR011009">
    <property type="entry name" value="Kinase-like_dom_sf"/>
</dbReference>
<feature type="region of interest" description="Disordered" evidence="17">
    <location>
        <begin position="906"/>
        <end position="925"/>
    </location>
</feature>
<reference evidence="22" key="1">
    <citation type="submission" date="2022-11" db="UniProtKB">
        <authorList>
            <consortium name="WormBaseParasite"/>
        </authorList>
    </citation>
    <scope>IDENTIFICATION</scope>
</reference>
<evidence type="ECO:0000313" key="22">
    <source>
        <dbReference type="WBParaSite" id="nRc.2.0.1.t10224-RA"/>
    </source>
</evidence>
<keyword evidence="11 18" id="KW-0472">Membrane</keyword>
<keyword evidence="4 18" id="KW-0812">Transmembrane</keyword>
<evidence type="ECO:0000256" key="6">
    <source>
        <dbReference type="ARBA" id="ARBA00022737"/>
    </source>
</evidence>
<dbReference type="SUPFAM" id="SSF56112">
    <property type="entry name" value="Protein kinase-like (PK-like)"/>
    <property type="match status" value="1"/>
</dbReference>
<evidence type="ECO:0000256" key="2">
    <source>
        <dbReference type="ARBA" id="ARBA00011902"/>
    </source>
</evidence>
<evidence type="ECO:0000256" key="10">
    <source>
        <dbReference type="ARBA" id="ARBA00022989"/>
    </source>
</evidence>
<evidence type="ECO:0000256" key="14">
    <source>
        <dbReference type="ARBA" id="ARBA00023180"/>
    </source>
</evidence>
<proteinExistence type="predicted"/>
<feature type="domain" description="Fibronectin type-III" evidence="20">
    <location>
        <begin position="415"/>
        <end position="524"/>
    </location>
</feature>
<dbReference type="PROSITE" id="PS50011">
    <property type="entry name" value="PROTEIN_KINASE_DOM"/>
    <property type="match status" value="1"/>
</dbReference>
<evidence type="ECO:0000256" key="12">
    <source>
        <dbReference type="ARBA" id="ARBA00023137"/>
    </source>
</evidence>
<dbReference type="PROSITE" id="PS00109">
    <property type="entry name" value="PROTEIN_KINASE_TYR"/>
    <property type="match status" value="1"/>
</dbReference>
<dbReference type="Gene3D" id="3.30.200.20">
    <property type="entry name" value="Phosphorylase Kinase, domain 1"/>
    <property type="match status" value="1"/>
</dbReference>
<dbReference type="InterPro" id="IPR050122">
    <property type="entry name" value="RTK"/>
</dbReference>
<keyword evidence="8" id="KW-0418">Kinase</keyword>
<evidence type="ECO:0000256" key="5">
    <source>
        <dbReference type="ARBA" id="ARBA00022729"/>
    </source>
</evidence>
<keyword evidence="12" id="KW-0829">Tyrosine-protein kinase</keyword>
<dbReference type="WBParaSite" id="nRc.2.0.1.t10224-RA">
    <property type="protein sequence ID" value="nRc.2.0.1.t10224-RA"/>
    <property type="gene ID" value="nRc.2.0.1.g10224"/>
</dbReference>
<keyword evidence="3" id="KW-0808">Transferase</keyword>
<dbReference type="CDD" id="cd00063">
    <property type="entry name" value="FN3"/>
    <property type="match status" value="3"/>
</dbReference>
<evidence type="ECO:0000256" key="7">
    <source>
        <dbReference type="ARBA" id="ARBA00022741"/>
    </source>
</evidence>
<feature type="domain" description="Protein kinase" evidence="19">
    <location>
        <begin position="591"/>
        <end position="869"/>
    </location>
</feature>
<dbReference type="PROSITE" id="PS00107">
    <property type="entry name" value="PROTEIN_KINASE_ATP"/>
    <property type="match status" value="1"/>
</dbReference>
<evidence type="ECO:0000256" key="13">
    <source>
        <dbReference type="ARBA" id="ARBA00023170"/>
    </source>
</evidence>
<dbReference type="GO" id="GO:0005009">
    <property type="term" value="F:insulin receptor activity"/>
    <property type="evidence" value="ECO:0007669"/>
    <property type="project" value="TreeGrafter"/>
</dbReference>
<keyword evidence="9 16" id="KW-0067">ATP-binding</keyword>
<organism evidence="21 22">
    <name type="scientific">Romanomermis culicivorax</name>
    <name type="common">Nematode worm</name>
    <dbReference type="NCBI Taxonomy" id="13658"/>
    <lineage>
        <taxon>Eukaryota</taxon>
        <taxon>Metazoa</taxon>
        <taxon>Ecdysozoa</taxon>
        <taxon>Nematoda</taxon>
        <taxon>Enoplea</taxon>
        <taxon>Dorylaimia</taxon>
        <taxon>Mermithida</taxon>
        <taxon>Mermithoidea</taxon>
        <taxon>Mermithidae</taxon>
        <taxon>Romanomermis</taxon>
    </lineage>
</organism>
<dbReference type="EC" id="2.7.10.1" evidence="2"/>
<sequence>MADTIVLSWEEFNTSEMDHRMFLGYQVYYKAVDYENVSRFEDRDACSDSWKMIFYDINERGVLLNGLKADTLYAIYVSTSVKSSPGAKGGVSPLVYVRTKFETPSSVIVAKVESPDSTSIYIEWLPPEMPNGEITHYRIAYSSKSDVLTNERNYCDEPPNYSIREDKPLGFSDLTQETSINETSLQGTCSAQKCCECDGSKSLSDLKSSRRHSTPDDELINERAAFENCGSEYCRNLLRSTLQSCSLMQNKEKLAIGYTSSYRKFSMQLRLTTMFSRIFQLDYDLNLNERPKREAELVAEDQSSVFMSSTSMITTTTSAFTAVPLTTSSSKYIPFFGGETGRALLNLLRKPVYKPIESWPIHRNNTTNVSKSGDYYMFNVIWACQNTSAEENYCSFFDVMRLKRTQLNESAETINFTSISIQNISLDSHSESRFVKWDPPKSPNGFVVAYEIEYSRTSLSHSSQRNAVHQTTKKECILVSKYKNSSGIFLHDLLPGNYSVSVRAVSLAQRGPWTPPKYFYIPNRATTNYVMVLLIVITAIVALILLVFFFAFIYRKRWQRYVMKWVSGNPDYISQDNFYKADEWELKRESVKLGDIIGQGSFGVVYKGEGLNVTSINGITFGPCAVKTVAQGRDILDRFYFLNEATVMKAFSTAHIVKLLGVVSSDGPTWVIMEYMEQGNLKDFLLSRRPDDANTRALPDLTLTETLLMAAQISDGMAYLEAHKFTHRDLAARNCMVAVDGTCKIGDFGMARDIHYRNYYRPCGRRMMPVRWMSPEALKDATFSSKSDVWAFGVVLWEITTLGRQPYPGLSNEEVINYVVDQRQTLKIPENTPQSMIDIFTRTWKYDPKDRPTFDDLLGSLKDCGDLKFKQRSYWHTQREAILKTQEELNKEKQYSLMKNSYQSSNANPYELGNKSTPAADHDETMDEPKSAAFFTMSACADLIIEKVEPLRNRALNFPIFNSMWILSKDDKFGTRRKCLKINQNEQPVCNNNRRSSIIGWLKRFNPFGGDLSSSSIDNRSKKLLNSNVYRTTKGGVSLEC</sequence>
<dbReference type="InterPro" id="IPR008266">
    <property type="entry name" value="Tyr_kinase_AS"/>
</dbReference>
<keyword evidence="6" id="KW-0677">Repeat</keyword>
<dbReference type="InterPro" id="IPR036116">
    <property type="entry name" value="FN3_sf"/>
</dbReference>
<evidence type="ECO:0000256" key="11">
    <source>
        <dbReference type="ARBA" id="ARBA00023136"/>
    </source>
</evidence>
<evidence type="ECO:0000256" key="3">
    <source>
        <dbReference type="ARBA" id="ARBA00022679"/>
    </source>
</evidence>
<keyword evidence="13" id="KW-0675">Receptor</keyword>
<dbReference type="SUPFAM" id="SSF49265">
    <property type="entry name" value="Fibronectin type III"/>
    <property type="match status" value="3"/>
</dbReference>
<keyword evidence="10 18" id="KW-1133">Transmembrane helix</keyword>
<evidence type="ECO:0000256" key="16">
    <source>
        <dbReference type="PROSITE-ProRule" id="PRU10141"/>
    </source>
</evidence>
<keyword evidence="14" id="KW-0325">Glycoprotein</keyword>
<dbReference type="InterPro" id="IPR001245">
    <property type="entry name" value="Ser-Thr/Tyr_kinase_cat_dom"/>
</dbReference>
<feature type="binding site" evidence="16">
    <location>
        <position position="627"/>
    </location>
    <ligand>
        <name>ATP</name>
        <dbReference type="ChEBI" id="CHEBI:30616"/>
    </ligand>
</feature>
<dbReference type="InterPro" id="IPR013783">
    <property type="entry name" value="Ig-like_fold"/>
</dbReference>
<dbReference type="SMART" id="SM00219">
    <property type="entry name" value="TyrKc"/>
    <property type="match status" value="1"/>
</dbReference>
<dbReference type="PRINTS" id="PR00109">
    <property type="entry name" value="TYRKINASE"/>
</dbReference>
<evidence type="ECO:0000256" key="15">
    <source>
        <dbReference type="ARBA" id="ARBA00051243"/>
    </source>
</evidence>
<evidence type="ECO:0000256" key="4">
    <source>
        <dbReference type="ARBA" id="ARBA00022692"/>
    </source>
</evidence>
<keyword evidence="7 16" id="KW-0547">Nucleotide-binding</keyword>
<evidence type="ECO:0000256" key="18">
    <source>
        <dbReference type="SAM" id="Phobius"/>
    </source>
</evidence>
<dbReference type="InterPro" id="IPR017441">
    <property type="entry name" value="Protein_kinase_ATP_BS"/>
</dbReference>
<dbReference type="InterPro" id="IPR000719">
    <property type="entry name" value="Prot_kinase_dom"/>
</dbReference>
<evidence type="ECO:0000256" key="9">
    <source>
        <dbReference type="ARBA" id="ARBA00022840"/>
    </source>
</evidence>
<dbReference type="Gene3D" id="1.10.510.10">
    <property type="entry name" value="Transferase(Phosphotransferase) domain 1"/>
    <property type="match status" value="1"/>
</dbReference>
<feature type="transmembrane region" description="Helical" evidence="18">
    <location>
        <begin position="529"/>
        <end position="554"/>
    </location>
</feature>
<dbReference type="InterPro" id="IPR003961">
    <property type="entry name" value="FN3_dom"/>
</dbReference>
<dbReference type="PANTHER" id="PTHR24416:SF525">
    <property type="entry name" value="INSULIN-LIKE RECEPTOR"/>
    <property type="match status" value="1"/>
</dbReference>
<evidence type="ECO:0000259" key="20">
    <source>
        <dbReference type="PROSITE" id="PS50853"/>
    </source>
</evidence>
<dbReference type="PROSITE" id="PS50853">
    <property type="entry name" value="FN3"/>
    <property type="match status" value="2"/>
</dbReference>
<dbReference type="GO" id="GO:0030424">
    <property type="term" value="C:axon"/>
    <property type="evidence" value="ECO:0007669"/>
    <property type="project" value="TreeGrafter"/>
</dbReference>
<dbReference type="Pfam" id="PF07714">
    <property type="entry name" value="PK_Tyr_Ser-Thr"/>
    <property type="match status" value="1"/>
</dbReference>